<feature type="transmembrane region" description="Helical" evidence="8">
    <location>
        <begin position="202"/>
        <end position="220"/>
    </location>
</feature>
<feature type="transmembrane region" description="Helical" evidence="8">
    <location>
        <begin position="109"/>
        <end position="126"/>
    </location>
</feature>
<sequence length="484" mass="52743">MLLLGVLFALLGLYVVVAADAYGRTWDEGLQNWYGEAVLNWYLSAGRDLGFVRDPHPADFMPQHGPFAEVLIAAAQRLTGETWHTRSVMGGVFGVAGIAGIALCGRQLAGWWGAFLAALGLTLYPRYTGAMFGNSKDVPFTAAMIFVLWATVRLLRRRDSNMWDAALLGALLGAAMSIRATAILWYGVLAIAFLVTRRFKQAAVVCGVSYVTILALWPYIALNPVTGLPESISAMSKYQWFGEVLFDGVMVRGMDLPWQYTPQWLVIGSPPVALALALVGLGFVVADVARRRWPVAELLAGALLVVPVVALVVTHATLYNGLRHFLFAVPGMILLAVAATVRLWRRRTAVAVAVAVVLVAGHAEVAVADARLYPYEYAYFSPLVGGFRGAHARYESDYWRSCETPAARWLARHYRDHTTEARPTVGGLLPHNGVAVLPVVRTEAEAAPTFWVYSFHPAPPAVTYRPIHRVVVEGVAVCTVSVRG</sequence>
<feature type="domain" description="Glycosyltransferase RgtA/B/C/D-like" evidence="9">
    <location>
        <begin position="64"/>
        <end position="214"/>
    </location>
</feature>
<gene>
    <name evidence="10" type="ORF">Pa4123_60870</name>
</gene>
<dbReference type="InterPro" id="IPR038731">
    <property type="entry name" value="RgtA/B/C-like"/>
</dbReference>
<dbReference type="PANTHER" id="PTHR33908:SF11">
    <property type="entry name" value="MEMBRANE PROTEIN"/>
    <property type="match status" value="1"/>
</dbReference>
<keyword evidence="4" id="KW-0808">Transferase</keyword>
<dbReference type="Pfam" id="PF13231">
    <property type="entry name" value="PMT_2"/>
    <property type="match status" value="1"/>
</dbReference>
<reference evidence="10" key="1">
    <citation type="submission" date="2022-12" db="EMBL/GenBank/DDBJ databases">
        <title>New Phytohabitans aurantiacus sp. RD004123 nov., an actinomycete isolated from soil.</title>
        <authorList>
            <person name="Triningsih D.W."/>
            <person name="Harunari E."/>
            <person name="Igarashi Y."/>
        </authorList>
    </citation>
    <scope>NUCLEOTIDE SEQUENCE</scope>
    <source>
        <strain evidence="10">RD004123</strain>
    </source>
</reference>
<evidence type="ECO:0000256" key="6">
    <source>
        <dbReference type="ARBA" id="ARBA00022989"/>
    </source>
</evidence>
<proteinExistence type="predicted"/>
<evidence type="ECO:0000313" key="10">
    <source>
        <dbReference type="EMBL" id="GLI00811.1"/>
    </source>
</evidence>
<keyword evidence="5 8" id="KW-0812">Transmembrane</keyword>
<feature type="transmembrane region" description="Helical" evidence="8">
    <location>
        <begin position="298"/>
        <end position="319"/>
    </location>
</feature>
<dbReference type="EMBL" id="BSDI01000036">
    <property type="protein sequence ID" value="GLI00811.1"/>
    <property type="molecule type" value="Genomic_DNA"/>
</dbReference>
<evidence type="ECO:0000256" key="5">
    <source>
        <dbReference type="ARBA" id="ARBA00022692"/>
    </source>
</evidence>
<keyword evidence="11" id="KW-1185">Reference proteome</keyword>
<keyword evidence="3" id="KW-0328">Glycosyltransferase</keyword>
<organism evidence="10 11">
    <name type="scientific">Phytohabitans aurantiacus</name>
    <dbReference type="NCBI Taxonomy" id="3016789"/>
    <lineage>
        <taxon>Bacteria</taxon>
        <taxon>Bacillati</taxon>
        <taxon>Actinomycetota</taxon>
        <taxon>Actinomycetes</taxon>
        <taxon>Micromonosporales</taxon>
        <taxon>Micromonosporaceae</taxon>
    </lineage>
</organism>
<feature type="transmembrane region" description="Helical" evidence="8">
    <location>
        <begin position="167"/>
        <end position="195"/>
    </location>
</feature>
<keyword evidence="2" id="KW-1003">Cell membrane</keyword>
<dbReference type="RefSeq" id="WP_281901373.1">
    <property type="nucleotide sequence ID" value="NZ_BSDI01000036.1"/>
</dbReference>
<evidence type="ECO:0000256" key="8">
    <source>
        <dbReference type="SAM" id="Phobius"/>
    </source>
</evidence>
<evidence type="ECO:0000259" key="9">
    <source>
        <dbReference type="Pfam" id="PF13231"/>
    </source>
</evidence>
<dbReference type="Proteomes" id="UP001144280">
    <property type="component" value="Unassembled WGS sequence"/>
</dbReference>
<name>A0ABQ5R244_9ACTN</name>
<feature type="transmembrane region" description="Helical" evidence="8">
    <location>
        <begin position="325"/>
        <end position="344"/>
    </location>
</feature>
<evidence type="ECO:0000256" key="7">
    <source>
        <dbReference type="ARBA" id="ARBA00023136"/>
    </source>
</evidence>
<protein>
    <recommendedName>
        <fullName evidence="9">Glycosyltransferase RgtA/B/C/D-like domain-containing protein</fullName>
    </recommendedName>
</protein>
<evidence type="ECO:0000256" key="4">
    <source>
        <dbReference type="ARBA" id="ARBA00022679"/>
    </source>
</evidence>
<keyword evidence="7 8" id="KW-0472">Membrane</keyword>
<evidence type="ECO:0000313" key="11">
    <source>
        <dbReference type="Proteomes" id="UP001144280"/>
    </source>
</evidence>
<accession>A0ABQ5R244</accession>
<keyword evidence="6 8" id="KW-1133">Transmembrane helix</keyword>
<evidence type="ECO:0000256" key="1">
    <source>
        <dbReference type="ARBA" id="ARBA00004651"/>
    </source>
</evidence>
<comment type="caution">
    <text evidence="10">The sequence shown here is derived from an EMBL/GenBank/DDBJ whole genome shotgun (WGS) entry which is preliminary data.</text>
</comment>
<dbReference type="PANTHER" id="PTHR33908">
    <property type="entry name" value="MANNOSYLTRANSFERASE YKCB-RELATED"/>
    <property type="match status" value="1"/>
</dbReference>
<evidence type="ECO:0000256" key="3">
    <source>
        <dbReference type="ARBA" id="ARBA00022676"/>
    </source>
</evidence>
<dbReference type="InterPro" id="IPR050297">
    <property type="entry name" value="LipidA_mod_glycosyltrf_83"/>
</dbReference>
<comment type="subcellular location">
    <subcellularLocation>
        <location evidence="1">Cell membrane</location>
        <topology evidence="1">Multi-pass membrane protein</topology>
    </subcellularLocation>
</comment>
<evidence type="ECO:0000256" key="2">
    <source>
        <dbReference type="ARBA" id="ARBA00022475"/>
    </source>
</evidence>
<feature type="transmembrane region" description="Helical" evidence="8">
    <location>
        <begin position="264"/>
        <end position="286"/>
    </location>
</feature>